<dbReference type="EC" id="1.11.1.24" evidence="2"/>
<evidence type="ECO:0000256" key="1">
    <source>
        <dbReference type="ARBA" id="ARBA00003330"/>
    </source>
</evidence>
<comment type="function">
    <text evidence="1">Thiol-specific peroxidase that catalyzes the reduction of hydrogen peroxide and organic hydroperoxides to water and alcohols, respectively. Plays a role in cell protection against oxidative stress by detoxifying peroxides and as sensor of hydrogen peroxide-mediated signaling events.</text>
</comment>
<evidence type="ECO:0000256" key="2">
    <source>
        <dbReference type="ARBA" id="ARBA00013017"/>
    </source>
</evidence>
<dbReference type="GO" id="GO:0045454">
    <property type="term" value="P:cell redox homeostasis"/>
    <property type="evidence" value="ECO:0007669"/>
    <property type="project" value="TreeGrafter"/>
</dbReference>
<evidence type="ECO:0000256" key="11">
    <source>
        <dbReference type="ARBA" id="ARBA00049091"/>
    </source>
</evidence>
<reference evidence="15 16" key="1">
    <citation type="submission" date="2019-02" db="EMBL/GenBank/DDBJ databases">
        <title>Deep-cultivation of Planctomycetes and their phenomic and genomic characterization uncovers novel biology.</title>
        <authorList>
            <person name="Wiegand S."/>
            <person name="Jogler M."/>
            <person name="Boedeker C."/>
            <person name="Pinto D."/>
            <person name="Vollmers J."/>
            <person name="Rivas-Marin E."/>
            <person name="Kohn T."/>
            <person name="Peeters S.H."/>
            <person name="Heuer A."/>
            <person name="Rast P."/>
            <person name="Oberbeckmann S."/>
            <person name="Bunk B."/>
            <person name="Jeske O."/>
            <person name="Meyerdierks A."/>
            <person name="Storesund J.E."/>
            <person name="Kallscheuer N."/>
            <person name="Luecker S."/>
            <person name="Lage O.M."/>
            <person name="Pohl T."/>
            <person name="Merkel B.J."/>
            <person name="Hornburger P."/>
            <person name="Mueller R.-W."/>
            <person name="Bruemmer F."/>
            <person name="Labrenz M."/>
            <person name="Spormann A.M."/>
            <person name="Op den Camp H."/>
            <person name="Overmann J."/>
            <person name="Amann R."/>
            <person name="Jetten M.S.M."/>
            <person name="Mascher T."/>
            <person name="Medema M.H."/>
            <person name="Devos D.P."/>
            <person name="Kaster A.-K."/>
            <person name="Ovreas L."/>
            <person name="Rohde M."/>
            <person name="Galperin M.Y."/>
            <person name="Jogler C."/>
        </authorList>
    </citation>
    <scope>NUCLEOTIDE SEQUENCE [LARGE SCALE GENOMIC DNA]</scope>
    <source>
        <strain evidence="15 16">HG15A2</strain>
    </source>
</reference>
<name>A0A517MRZ2_9BACT</name>
<protein>
    <recommendedName>
        <fullName evidence="2">thioredoxin-dependent peroxiredoxin</fullName>
        <ecNumber evidence="2">1.11.1.24</ecNumber>
    </recommendedName>
    <alternativeName>
        <fullName evidence="8">Thioredoxin peroxidase</fullName>
    </alternativeName>
    <alternativeName>
        <fullName evidence="10">Thioredoxin-dependent peroxiredoxin Bcp</fullName>
    </alternativeName>
</protein>
<keyword evidence="7" id="KW-0676">Redox-active center</keyword>
<dbReference type="InterPro" id="IPR000866">
    <property type="entry name" value="AhpC/TSA"/>
</dbReference>
<organism evidence="15 16">
    <name type="scientific">Adhaeretor mobilis</name>
    <dbReference type="NCBI Taxonomy" id="1930276"/>
    <lineage>
        <taxon>Bacteria</taxon>
        <taxon>Pseudomonadati</taxon>
        <taxon>Planctomycetota</taxon>
        <taxon>Planctomycetia</taxon>
        <taxon>Pirellulales</taxon>
        <taxon>Lacipirellulaceae</taxon>
        <taxon>Adhaeretor</taxon>
    </lineage>
</organism>
<evidence type="ECO:0000256" key="13">
    <source>
        <dbReference type="SAM" id="SignalP"/>
    </source>
</evidence>
<evidence type="ECO:0000256" key="12">
    <source>
        <dbReference type="SAM" id="MobiDB-lite"/>
    </source>
</evidence>
<keyword evidence="3 15" id="KW-0575">Peroxidase</keyword>
<dbReference type="OrthoDB" id="9812811at2"/>
<dbReference type="InterPro" id="IPR050924">
    <property type="entry name" value="Peroxiredoxin_BCP/PrxQ"/>
</dbReference>
<feature type="domain" description="Thioredoxin" evidence="14">
    <location>
        <begin position="58"/>
        <end position="232"/>
    </location>
</feature>
<dbReference type="PROSITE" id="PS51352">
    <property type="entry name" value="THIOREDOXIN_2"/>
    <property type="match status" value="1"/>
</dbReference>
<proteinExistence type="inferred from homology"/>
<evidence type="ECO:0000256" key="5">
    <source>
        <dbReference type="ARBA" id="ARBA00023002"/>
    </source>
</evidence>
<evidence type="ECO:0000256" key="4">
    <source>
        <dbReference type="ARBA" id="ARBA00022862"/>
    </source>
</evidence>
<dbReference type="GO" id="GO:0034599">
    <property type="term" value="P:cellular response to oxidative stress"/>
    <property type="evidence" value="ECO:0007669"/>
    <property type="project" value="TreeGrafter"/>
</dbReference>
<evidence type="ECO:0000256" key="6">
    <source>
        <dbReference type="ARBA" id="ARBA00023157"/>
    </source>
</evidence>
<dbReference type="Pfam" id="PF00578">
    <property type="entry name" value="AhpC-TSA"/>
    <property type="match status" value="1"/>
</dbReference>
<dbReference type="RefSeq" id="WP_145058204.1">
    <property type="nucleotide sequence ID" value="NZ_CP036263.1"/>
</dbReference>
<feature type="signal peptide" evidence="13">
    <location>
        <begin position="1"/>
        <end position="25"/>
    </location>
</feature>
<evidence type="ECO:0000256" key="10">
    <source>
        <dbReference type="ARBA" id="ARBA00042639"/>
    </source>
</evidence>
<dbReference type="CDD" id="cd03017">
    <property type="entry name" value="PRX_BCP"/>
    <property type="match status" value="1"/>
</dbReference>
<dbReference type="GO" id="GO:0008379">
    <property type="term" value="F:thioredoxin peroxidase activity"/>
    <property type="evidence" value="ECO:0007669"/>
    <property type="project" value="TreeGrafter"/>
</dbReference>
<keyword evidence="16" id="KW-1185">Reference proteome</keyword>
<evidence type="ECO:0000256" key="7">
    <source>
        <dbReference type="ARBA" id="ARBA00023284"/>
    </source>
</evidence>
<dbReference type="PANTHER" id="PTHR42801:SF4">
    <property type="entry name" value="AHPC_TSA FAMILY PROTEIN"/>
    <property type="match status" value="1"/>
</dbReference>
<feature type="region of interest" description="Disordered" evidence="12">
    <location>
        <begin position="30"/>
        <end position="76"/>
    </location>
</feature>
<dbReference type="SUPFAM" id="SSF52833">
    <property type="entry name" value="Thioredoxin-like"/>
    <property type="match status" value="1"/>
</dbReference>
<evidence type="ECO:0000256" key="8">
    <source>
        <dbReference type="ARBA" id="ARBA00032824"/>
    </source>
</evidence>
<dbReference type="GO" id="GO:0005737">
    <property type="term" value="C:cytoplasm"/>
    <property type="evidence" value="ECO:0007669"/>
    <property type="project" value="TreeGrafter"/>
</dbReference>
<dbReference type="Proteomes" id="UP000319852">
    <property type="component" value="Chromosome"/>
</dbReference>
<evidence type="ECO:0000256" key="9">
    <source>
        <dbReference type="ARBA" id="ARBA00038489"/>
    </source>
</evidence>
<comment type="catalytic activity">
    <reaction evidence="11">
        <text>a hydroperoxide + [thioredoxin]-dithiol = an alcohol + [thioredoxin]-disulfide + H2O</text>
        <dbReference type="Rhea" id="RHEA:62620"/>
        <dbReference type="Rhea" id="RHEA-COMP:10698"/>
        <dbReference type="Rhea" id="RHEA-COMP:10700"/>
        <dbReference type="ChEBI" id="CHEBI:15377"/>
        <dbReference type="ChEBI" id="CHEBI:29950"/>
        <dbReference type="ChEBI" id="CHEBI:30879"/>
        <dbReference type="ChEBI" id="CHEBI:35924"/>
        <dbReference type="ChEBI" id="CHEBI:50058"/>
        <dbReference type="EC" id="1.11.1.24"/>
    </reaction>
</comment>
<comment type="similarity">
    <text evidence="9">Belongs to the peroxiredoxin family. BCP/PrxQ subfamily.</text>
</comment>
<dbReference type="InterPro" id="IPR036249">
    <property type="entry name" value="Thioredoxin-like_sf"/>
</dbReference>
<gene>
    <name evidence="15" type="primary">bcp_2</name>
    <name evidence="15" type="ORF">HG15A2_09160</name>
</gene>
<sequence length="234" mass="25528" precursor="true">MKATQTVLAALVACSLFPLSQSLLAAAEATAERPAARPTAEKTASVSEEKEKKKPVDLKVGDKAPKFSGQTDRGKNWKSEEHIGKKILVVYFYPADMTSGCTKQACSYRDAVKALGEDESALPRRALPIEVIGVSGDSVENHKHFRQEHKLNFTLLADPKGEIAKVFGVKTGKGGKVNWQLDGHPIELVRGVTTSRWTFVIGPNGKIVYKNDKVDPRKDAGLVMKAIESLKTEE</sequence>
<evidence type="ECO:0000313" key="15">
    <source>
        <dbReference type="EMBL" id="QDS97652.1"/>
    </source>
</evidence>
<feature type="chain" id="PRO_5022036071" description="thioredoxin-dependent peroxiredoxin" evidence="13">
    <location>
        <begin position="26"/>
        <end position="234"/>
    </location>
</feature>
<dbReference type="EMBL" id="CP036263">
    <property type="protein sequence ID" value="QDS97652.1"/>
    <property type="molecule type" value="Genomic_DNA"/>
</dbReference>
<keyword evidence="5 15" id="KW-0560">Oxidoreductase</keyword>
<evidence type="ECO:0000313" key="16">
    <source>
        <dbReference type="Proteomes" id="UP000319852"/>
    </source>
</evidence>
<feature type="compositionally biased region" description="Basic and acidic residues" evidence="12">
    <location>
        <begin position="47"/>
        <end position="65"/>
    </location>
</feature>
<evidence type="ECO:0000256" key="3">
    <source>
        <dbReference type="ARBA" id="ARBA00022559"/>
    </source>
</evidence>
<dbReference type="InterPro" id="IPR013766">
    <property type="entry name" value="Thioredoxin_domain"/>
</dbReference>
<dbReference type="PANTHER" id="PTHR42801">
    <property type="entry name" value="THIOREDOXIN-DEPENDENT PEROXIDE REDUCTASE"/>
    <property type="match status" value="1"/>
</dbReference>
<dbReference type="Gene3D" id="3.40.30.10">
    <property type="entry name" value="Glutaredoxin"/>
    <property type="match status" value="1"/>
</dbReference>
<dbReference type="KEGG" id="amob:HG15A2_09160"/>
<accession>A0A517MRZ2</accession>
<dbReference type="AlphaFoldDB" id="A0A517MRZ2"/>
<keyword evidence="6" id="KW-1015">Disulfide bond</keyword>
<keyword evidence="4" id="KW-0049">Antioxidant</keyword>
<keyword evidence="13" id="KW-0732">Signal</keyword>
<evidence type="ECO:0000259" key="14">
    <source>
        <dbReference type="PROSITE" id="PS51352"/>
    </source>
</evidence>